<organism evidence="3 4">
    <name type="scientific">Streptomyces longispororuber</name>
    <dbReference type="NCBI Taxonomy" id="68230"/>
    <lineage>
        <taxon>Bacteria</taxon>
        <taxon>Bacillati</taxon>
        <taxon>Actinomycetota</taxon>
        <taxon>Actinomycetes</taxon>
        <taxon>Kitasatosporales</taxon>
        <taxon>Streptomycetaceae</taxon>
        <taxon>Streptomyces</taxon>
    </lineage>
</organism>
<dbReference type="SMART" id="SM00530">
    <property type="entry name" value="HTH_XRE"/>
    <property type="match status" value="1"/>
</dbReference>
<dbReference type="InterPro" id="IPR036365">
    <property type="entry name" value="PGBD-like_sf"/>
</dbReference>
<dbReference type="InterPro" id="IPR001387">
    <property type="entry name" value="Cro/C1-type_HTH"/>
</dbReference>
<evidence type="ECO:0000313" key="3">
    <source>
        <dbReference type="EMBL" id="GHE86206.1"/>
    </source>
</evidence>
<dbReference type="SUPFAM" id="SSF47413">
    <property type="entry name" value="lambda repressor-like DNA-binding domains"/>
    <property type="match status" value="1"/>
</dbReference>
<dbReference type="GO" id="GO:0003677">
    <property type="term" value="F:DNA binding"/>
    <property type="evidence" value="ECO:0007669"/>
    <property type="project" value="InterPro"/>
</dbReference>
<dbReference type="AlphaFoldDB" id="A0A919DWN3"/>
<feature type="compositionally biased region" description="Basic and acidic residues" evidence="1">
    <location>
        <begin position="121"/>
        <end position="135"/>
    </location>
</feature>
<dbReference type="Pfam" id="PF01471">
    <property type="entry name" value="PG_binding_1"/>
    <property type="match status" value="1"/>
</dbReference>
<name>A0A919DWN3_9ACTN</name>
<dbReference type="SUPFAM" id="SSF47090">
    <property type="entry name" value="PGBD-like"/>
    <property type="match status" value="1"/>
</dbReference>
<feature type="compositionally biased region" description="Gly residues" evidence="1">
    <location>
        <begin position="147"/>
        <end position="168"/>
    </location>
</feature>
<dbReference type="Pfam" id="PF13560">
    <property type="entry name" value="HTH_31"/>
    <property type="match status" value="1"/>
</dbReference>
<gene>
    <name evidence="3" type="ORF">GCM10018785_62490</name>
</gene>
<reference evidence="3" key="2">
    <citation type="submission" date="2020-09" db="EMBL/GenBank/DDBJ databases">
        <authorList>
            <person name="Sun Q."/>
            <person name="Ohkuma M."/>
        </authorList>
    </citation>
    <scope>NUCLEOTIDE SEQUENCE</scope>
    <source>
        <strain evidence="3">JCM 4784</strain>
    </source>
</reference>
<dbReference type="InterPro" id="IPR010982">
    <property type="entry name" value="Lambda_DNA-bd_dom_sf"/>
</dbReference>
<dbReference type="Gene3D" id="1.10.260.40">
    <property type="entry name" value="lambda repressor-like DNA-binding domains"/>
    <property type="match status" value="1"/>
</dbReference>
<feature type="region of interest" description="Disordered" evidence="1">
    <location>
        <begin position="80"/>
        <end position="172"/>
    </location>
</feature>
<accession>A0A919DWN3</accession>
<dbReference type="InterPro" id="IPR002477">
    <property type="entry name" value="Peptidoglycan-bd-like"/>
</dbReference>
<feature type="compositionally biased region" description="Low complexity" evidence="1">
    <location>
        <begin position="89"/>
        <end position="99"/>
    </location>
</feature>
<dbReference type="Gene3D" id="1.10.101.10">
    <property type="entry name" value="PGBD-like superfamily/PGBD"/>
    <property type="match status" value="1"/>
</dbReference>
<dbReference type="EMBL" id="BNBT01000143">
    <property type="protein sequence ID" value="GHE86206.1"/>
    <property type="molecule type" value="Genomic_DNA"/>
</dbReference>
<feature type="domain" description="HTH cro/C1-type" evidence="2">
    <location>
        <begin position="10"/>
        <end position="68"/>
    </location>
</feature>
<comment type="caution">
    <text evidence="3">The sequence shown here is derived from an EMBL/GenBank/DDBJ whole genome shotgun (WGS) entry which is preliminary data.</text>
</comment>
<evidence type="ECO:0000256" key="1">
    <source>
        <dbReference type="SAM" id="MobiDB-lite"/>
    </source>
</evidence>
<evidence type="ECO:0000313" key="4">
    <source>
        <dbReference type="Proteomes" id="UP000608024"/>
    </source>
</evidence>
<keyword evidence="4" id="KW-1185">Reference proteome</keyword>
<dbReference type="InterPro" id="IPR036366">
    <property type="entry name" value="PGBDSf"/>
</dbReference>
<proteinExistence type="predicted"/>
<reference evidence="3" key="1">
    <citation type="journal article" date="2014" name="Int. J. Syst. Evol. Microbiol.">
        <title>Complete genome sequence of Corynebacterium casei LMG S-19264T (=DSM 44701T), isolated from a smear-ripened cheese.</title>
        <authorList>
            <consortium name="US DOE Joint Genome Institute (JGI-PGF)"/>
            <person name="Walter F."/>
            <person name="Albersmeier A."/>
            <person name="Kalinowski J."/>
            <person name="Ruckert C."/>
        </authorList>
    </citation>
    <scope>NUCLEOTIDE SEQUENCE</scope>
    <source>
        <strain evidence="3">JCM 4784</strain>
    </source>
</reference>
<evidence type="ECO:0000259" key="2">
    <source>
        <dbReference type="SMART" id="SM00530"/>
    </source>
</evidence>
<feature type="compositionally biased region" description="Low complexity" evidence="1">
    <location>
        <begin position="106"/>
        <end position="120"/>
    </location>
</feature>
<dbReference type="CDD" id="cd00093">
    <property type="entry name" value="HTH_XRE"/>
    <property type="match status" value="1"/>
</dbReference>
<sequence length="315" mass="32277">MRLGEQERQLLVQLRRMKDHSGLSLASLGAKTSYSRSSWERYLNGKKPVPRAAVEELAQVCGADPTRLLVLHEVAQVAGGGEAPREDAAAVAEPAADARSVTRENAAAGVTARAGAPAPREAGEAREGAAPHEGDPGPEGAAPARGGAPGAGEGRAGAGAGTRPGAAGGTSAATVAAGPRTVRLRTALAAFALAVAAAFTGGLLTGQAIGGDEEEDGRGAYAYDKGRTYECDKDRANGVRQAGYSRTISVILDRGSTGWEVVEAQCLLKLHGFGSGAVDGAYGDATKEAARRFQRARDLVADGVVGPDTWRELRK</sequence>
<dbReference type="Proteomes" id="UP000608024">
    <property type="component" value="Unassembled WGS sequence"/>
</dbReference>
<protein>
    <recommendedName>
        <fullName evidence="2">HTH cro/C1-type domain-containing protein</fullName>
    </recommendedName>
</protein>